<accession>A0A914W1P0</accession>
<proteinExistence type="predicted"/>
<keyword evidence="4" id="KW-1185">Reference proteome</keyword>
<dbReference type="Proteomes" id="UP000887566">
    <property type="component" value="Unplaced"/>
</dbReference>
<dbReference type="WBParaSite" id="PSAMB.scaffold2948size20448.g19697.t1">
    <property type="protein sequence ID" value="PSAMB.scaffold2948size20448.g19697.t1"/>
    <property type="gene ID" value="PSAMB.scaffold2948size20448.g19697"/>
</dbReference>
<evidence type="ECO:0000313" key="4">
    <source>
        <dbReference type="Proteomes" id="UP000887566"/>
    </source>
</evidence>
<dbReference type="SUPFAM" id="SSF47862">
    <property type="entry name" value="Saposin"/>
    <property type="match status" value="1"/>
</dbReference>
<keyword evidence="2" id="KW-0732">Signal</keyword>
<feature type="signal peptide" evidence="2">
    <location>
        <begin position="1"/>
        <end position="19"/>
    </location>
</feature>
<feature type="chain" id="PRO_5036908328" evidence="2">
    <location>
        <begin position="20"/>
        <end position="104"/>
    </location>
</feature>
<evidence type="ECO:0000256" key="1">
    <source>
        <dbReference type="ARBA" id="ARBA00023157"/>
    </source>
</evidence>
<evidence type="ECO:0000313" key="5">
    <source>
        <dbReference type="WBParaSite" id="PSAMB.scaffold2948size20448.g19697.t1"/>
    </source>
</evidence>
<protein>
    <submittedName>
        <fullName evidence="5">Saposin B-type domain-containing protein</fullName>
    </submittedName>
</protein>
<dbReference type="InterPro" id="IPR008139">
    <property type="entry name" value="SaposinB_dom"/>
</dbReference>
<evidence type="ECO:0000256" key="2">
    <source>
        <dbReference type="SAM" id="SignalP"/>
    </source>
</evidence>
<dbReference type="SMART" id="SM00741">
    <property type="entry name" value="SapB"/>
    <property type="match status" value="1"/>
</dbReference>
<keyword evidence="1" id="KW-1015">Disulfide bond</keyword>
<dbReference type="InterPro" id="IPR011001">
    <property type="entry name" value="Saposin-like"/>
</dbReference>
<feature type="domain" description="Saposin B-type" evidence="3">
    <location>
        <begin position="34"/>
        <end position="104"/>
    </location>
</feature>
<dbReference type="Gene3D" id="1.10.225.10">
    <property type="entry name" value="Saposin-like"/>
    <property type="match status" value="1"/>
</dbReference>
<sequence length="104" mass="11061">MLRTAFVFCLTVTVFGAAAVPLAAENAKEAKSTIDCTICHLFISIVEANMGLSLSNVQAIANPQCHVMGPFMSECTNFIQVNGPSCYQKIHSGANANSACSQWC</sequence>
<reference evidence="5" key="1">
    <citation type="submission" date="2022-11" db="UniProtKB">
        <authorList>
            <consortium name="WormBaseParasite"/>
        </authorList>
    </citation>
    <scope>IDENTIFICATION</scope>
</reference>
<dbReference type="AlphaFoldDB" id="A0A914W1P0"/>
<name>A0A914W1P0_9BILA</name>
<evidence type="ECO:0000259" key="3">
    <source>
        <dbReference type="SMART" id="SM00741"/>
    </source>
</evidence>
<organism evidence="4 5">
    <name type="scientific">Plectus sambesii</name>
    <dbReference type="NCBI Taxonomy" id="2011161"/>
    <lineage>
        <taxon>Eukaryota</taxon>
        <taxon>Metazoa</taxon>
        <taxon>Ecdysozoa</taxon>
        <taxon>Nematoda</taxon>
        <taxon>Chromadorea</taxon>
        <taxon>Plectida</taxon>
        <taxon>Plectina</taxon>
        <taxon>Plectoidea</taxon>
        <taxon>Plectidae</taxon>
        <taxon>Plectus</taxon>
    </lineage>
</organism>